<name>A0A9D1I3L5_9FIRM</name>
<proteinExistence type="predicted"/>
<evidence type="ECO:0000313" key="3">
    <source>
        <dbReference type="Proteomes" id="UP000824091"/>
    </source>
</evidence>
<dbReference type="EMBL" id="DVMO01000048">
    <property type="protein sequence ID" value="HIU27374.1"/>
    <property type="molecule type" value="Genomic_DNA"/>
</dbReference>
<feature type="transmembrane region" description="Helical" evidence="1">
    <location>
        <begin position="297"/>
        <end position="317"/>
    </location>
</feature>
<feature type="transmembrane region" description="Helical" evidence="1">
    <location>
        <begin position="21"/>
        <end position="44"/>
    </location>
</feature>
<reference evidence="2" key="1">
    <citation type="submission" date="2020-10" db="EMBL/GenBank/DDBJ databases">
        <authorList>
            <person name="Gilroy R."/>
        </authorList>
    </citation>
    <scope>NUCLEOTIDE SEQUENCE</scope>
    <source>
        <strain evidence="2">11300</strain>
    </source>
</reference>
<protein>
    <submittedName>
        <fullName evidence="2">Uncharacterized protein</fullName>
    </submittedName>
</protein>
<evidence type="ECO:0000256" key="1">
    <source>
        <dbReference type="SAM" id="Phobius"/>
    </source>
</evidence>
<feature type="transmembrane region" description="Helical" evidence="1">
    <location>
        <begin position="106"/>
        <end position="129"/>
    </location>
</feature>
<accession>A0A9D1I3L5</accession>
<sequence>MRRGNWFALSWPLMWECFKMYWYIPALSFVLYFFIGVFPLLSHISNIGIVDYYIQNSLNNGNLIYVAMLCVVPIVVALLVMGFLHNEPKAVMLHAMPLSKNRIFNSYYWTGWILCQLPVVMMALIYMLIMSRTDAVGIGDVLYWLFSSAAMITYFYGIAVLSGSLTGTTAMNLFTAGVIMVIVPVIVKILNGYFVNFVPGYYELPDWMIEIAEKSNPLFALLFRREEMDYKLCVIYLLTGICISILAKIVYKTRKLEIIGNSMLSKVFEEICTYLIAFVGMSAFGMFAWSFGESKLLIVTGMAAGAVITFFIVKLVVSKGEKVINRNTIRSMIIYVCLAAVFIAVMVFDITGNTNRIPAVGQVESVELRGLVTNYDSVNMAYGQVPEEYADTEPELTSPETIEMVTELHEYIIENKLYDSDLAEEGDPVIVYDAGGNEGYVVSERITIKYHLKNGRDLNRAYDIYIDEKAAELIDNILTSQEYKEKTQITSYVDMDKISYITLTGMYVDEYAHYDELYEEIYYGSMTVIDDKAEIERILTAWQTDVSSGGYLQNNRYITPYSDIAVIEIHFVKGSQNENQDSNSGRKEKKRYDTDMALIVNVTDMDENTINCLINEGYGQSLGVQSNE</sequence>
<organism evidence="2 3">
    <name type="scientific">Candidatus Fimisoma avicola</name>
    <dbReference type="NCBI Taxonomy" id="2840826"/>
    <lineage>
        <taxon>Bacteria</taxon>
        <taxon>Bacillati</taxon>
        <taxon>Bacillota</taxon>
        <taxon>Clostridia</taxon>
        <taxon>Eubacteriales</taxon>
        <taxon>Candidatus Fimisoma</taxon>
    </lineage>
</organism>
<feature type="transmembrane region" description="Helical" evidence="1">
    <location>
        <begin position="329"/>
        <end position="348"/>
    </location>
</feature>
<feature type="transmembrane region" description="Helical" evidence="1">
    <location>
        <begin position="173"/>
        <end position="195"/>
    </location>
</feature>
<dbReference type="AlphaFoldDB" id="A0A9D1I3L5"/>
<gene>
    <name evidence="2" type="ORF">IAD16_03190</name>
</gene>
<keyword evidence="1" id="KW-1133">Transmembrane helix</keyword>
<comment type="caution">
    <text evidence="2">The sequence shown here is derived from an EMBL/GenBank/DDBJ whole genome shotgun (WGS) entry which is preliminary data.</text>
</comment>
<feature type="transmembrane region" description="Helical" evidence="1">
    <location>
        <begin position="234"/>
        <end position="251"/>
    </location>
</feature>
<keyword evidence="1" id="KW-0812">Transmembrane</keyword>
<dbReference type="Proteomes" id="UP000824091">
    <property type="component" value="Unassembled WGS sequence"/>
</dbReference>
<reference evidence="2" key="2">
    <citation type="journal article" date="2021" name="PeerJ">
        <title>Extensive microbial diversity within the chicken gut microbiome revealed by metagenomics and culture.</title>
        <authorList>
            <person name="Gilroy R."/>
            <person name="Ravi A."/>
            <person name="Getino M."/>
            <person name="Pursley I."/>
            <person name="Horton D.L."/>
            <person name="Alikhan N.F."/>
            <person name="Baker D."/>
            <person name="Gharbi K."/>
            <person name="Hall N."/>
            <person name="Watson M."/>
            <person name="Adriaenssens E.M."/>
            <person name="Foster-Nyarko E."/>
            <person name="Jarju S."/>
            <person name="Secka A."/>
            <person name="Antonio M."/>
            <person name="Oren A."/>
            <person name="Chaudhuri R.R."/>
            <person name="La Ragione R."/>
            <person name="Hildebrand F."/>
            <person name="Pallen M.J."/>
        </authorList>
    </citation>
    <scope>NUCLEOTIDE SEQUENCE</scope>
    <source>
        <strain evidence="2">11300</strain>
    </source>
</reference>
<feature type="transmembrane region" description="Helical" evidence="1">
    <location>
        <begin position="271"/>
        <end position="291"/>
    </location>
</feature>
<keyword evidence="1" id="KW-0472">Membrane</keyword>
<feature type="transmembrane region" description="Helical" evidence="1">
    <location>
        <begin position="64"/>
        <end position="85"/>
    </location>
</feature>
<evidence type="ECO:0000313" key="2">
    <source>
        <dbReference type="EMBL" id="HIU27374.1"/>
    </source>
</evidence>
<feature type="transmembrane region" description="Helical" evidence="1">
    <location>
        <begin position="141"/>
        <end position="161"/>
    </location>
</feature>